<feature type="compositionally biased region" description="Polar residues" evidence="2">
    <location>
        <begin position="73"/>
        <end position="87"/>
    </location>
</feature>
<proteinExistence type="predicted"/>
<feature type="transmembrane region" description="Helical" evidence="3">
    <location>
        <begin position="579"/>
        <end position="600"/>
    </location>
</feature>
<reference evidence="5" key="2">
    <citation type="submission" date="2021-04" db="EMBL/GenBank/DDBJ databases">
        <authorList>
            <person name="Podell S."/>
        </authorList>
    </citation>
    <scope>NUCLEOTIDE SEQUENCE</scope>
    <source>
        <strain evidence="5">Hildebrandi</strain>
    </source>
</reference>
<dbReference type="PROSITE" id="PS50089">
    <property type="entry name" value="ZF_RING_2"/>
    <property type="match status" value="1"/>
</dbReference>
<evidence type="ECO:0000259" key="4">
    <source>
        <dbReference type="PROSITE" id="PS50089"/>
    </source>
</evidence>
<keyword evidence="3" id="KW-1133">Transmembrane helix</keyword>
<reference evidence="5" key="1">
    <citation type="journal article" date="2021" name="Sci. Rep.">
        <title>Diploid genomic architecture of Nitzschia inconspicua, an elite biomass production diatom.</title>
        <authorList>
            <person name="Oliver A."/>
            <person name="Podell S."/>
            <person name="Pinowska A."/>
            <person name="Traller J.C."/>
            <person name="Smith S.R."/>
            <person name="McClure R."/>
            <person name="Beliaev A."/>
            <person name="Bohutskyi P."/>
            <person name="Hill E.A."/>
            <person name="Rabines A."/>
            <person name="Zheng H."/>
            <person name="Allen L.Z."/>
            <person name="Kuo A."/>
            <person name="Grigoriev I.V."/>
            <person name="Allen A.E."/>
            <person name="Hazlebeck D."/>
            <person name="Allen E.E."/>
        </authorList>
    </citation>
    <scope>NUCLEOTIDE SEQUENCE</scope>
    <source>
        <strain evidence="5">Hildebrandi</strain>
    </source>
</reference>
<evidence type="ECO:0000313" key="5">
    <source>
        <dbReference type="EMBL" id="KAG7349605.1"/>
    </source>
</evidence>
<evidence type="ECO:0000256" key="3">
    <source>
        <dbReference type="SAM" id="Phobius"/>
    </source>
</evidence>
<dbReference type="InterPro" id="IPR001841">
    <property type="entry name" value="Znf_RING"/>
</dbReference>
<dbReference type="AlphaFoldDB" id="A0A9K3KUS6"/>
<keyword evidence="3" id="KW-0812">Transmembrane</keyword>
<feature type="domain" description="RING-type" evidence="4">
    <location>
        <begin position="224"/>
        <end position="270"/>
    </location>
</feature>
<keyword evidence="1" id="KW-0863">Zinc-finger</keyword>
<protein>
    <recommendedName>
        <fullName evidence="4">RING-type domain-containing protein</fullName>
    </recommendedName>
</protein>
<evidence type="ECO:0000313" key="6">
    <source>
        <dbReference type="Proteomes" id="UP000693970"/>
    </source>
</evidence>
<keyword evidence="1" id="KW-0479">Metal-binding</keyword>
<dbReference type="Proteomes" id="UP000693970">
    <property type="component" value="Unassembled WGS sequence"/>
</dbReference>
<comment type="caution">
    <text evidence="5">The sequence shown here is derived from an EMBL/GenBank/DDBJ whole genome shotgun (WGS) entry which is preliminary data.</text>
</comment>
<feature type="transmembrane region" description="Helical" evidence="3">
    <location>
        <begin position="547"/>
        <end position="567"/>
    </location>
</feature>
<feature type="transmembrane region" description="Helical" evidence="3">
    <location>
        <begin position="506"/>
        <end position="526"/>
    </location>
</feature>
<dbReference type="GO" id="GO:0008270">
    <property type="term" value="F:zinc ion binding"/>
    <property type="evidence" value="ECO:0007669"/>
    <property type="project" value="UniProtKB-KW"/>
</dbReference>
<evidence type="ECO:0000256" key="2">
    <source>
        <dbReference type="SAM" id="MobiDB-lite"/>
    </source>
</evidence>
<sequence>MEDGTDQDPVGAIANESFRTLEASSTSSTAQNEVPQDGPGTATPFENNDVTTGSSEASGAVNSTEHDGPAPTLGTSEGGTTASTNQPPQRVSIRLHNNNSALPVPQIGHVSPNVVATHVAQPWISAAQFGNQVRLNLGGGNVVTVPLHVNDRPGSDGIPTGLLRHGNINIRVVQTDPLVPQPMEDTTGTTVTRNGTAGEIAGSNIEQQQHQQHFDDPELSRFKCDICYDFLKVIPVGCGKCSARFCQECLDRVYQDESRRRMPHKCPMCRVEYDLIVKDEALHHEMDKGPTLPCRFEGCPARHLPLSMIIEHEKVCEYLPMRCRYAFYGCFWTGKRGMIQEHENSACRVAPVGPFVEQFRQSKAEINARLDIVGQQIVGISRMQGSIRQEMVRDQWMSTCDSFQILHYCHCLTCATPVALLQKDKWRTFWSRDEARASVVNFLVFLPFLVPPITIGAQGLSSFCLCMDKVLISGTKLLKDDSNSTISLDHALFSLLTPQIERLVEIALIGFCTAMFGALSVALNFTDEKSSKDWRGIKLGQLGTPPIIGDMLGICIFALFMCVIEYHDGGIRALVTWTLVLFSSTFFPSLVLTLSHFMAGKDPPSPSDIPSMARSIGPLMLGLRYSLLEAFFGLPACLDAAIIVALIPRPIATKFLDDCFVGQLPEVARVAFLGFKLALWGSQAYNQFFQDGSMYEVLSTIADSVFAAFTLCLTNEMVHGLFTYGVKVGSLVATHSRRHVRPEGVVKDFSILGIVAFGTWCAAIFAISQM</sequence>
<feature type="transmembrane region" description="Helical" evidence="3">
    <location>
        <begin position="749"/>
        <end position="767"/>
    </location>
</feature>
<dbReference type="EMBL" id="JAGRRH010000019">
    <property type="protein sequence ID" value="KAG7349605.1"/>
    <property type="molecule type" value="Genomic_DNA"/>
</dbReference>
<name>A0A9K3KUS6_9STRA</name>
<evidence type="ECO:0000256" key="1">
    <source>
        <dbReference type="PROSITE-ProRule" id="PRU00175"/>
    </source>
</evidence>
<keyword evidence="6" id="KW-1185">Reference proteome</keyword>
<keyword evidence="1" id="KW-0862">Zinc</keyword>
<organism evidence="5 6">
    <name type="scientific">Nitzschia inconspicua</name>
    <dbReference type="NCBI Taxonomy" id="303405"/>
    <lineage>
        <taxon>Eukaryota</taxon>
        <taxon>Sar</taxon>
        <taxon>Stramenopiles</taxon>
        <taxon>Ochrophyta</taxon>
        <taxon>Bacillariophyta</taxon>
        <taxon>Bacillariophyceae</taxon>
        <taxon>Bacillariophycidae</taxon>
        <taxon>Bacillariales</taxon>
        <taxon>Bacillariaceae</taxon>
        <taxon>Nitzschia</taxon>
    </lineage>
</organism>
<keyword evidence="3" id="KW-0472">Membrane</keyword>
<dbReference type="OrthoDB" id="161681at2759"/>
<feature type="compositionally biased region" description="Polar residues" evidence="2">
    <location>
        <begin position="22"/>
        <end position="34"/>
    </location>
</feature>
<feature type="compositionally biased region" description="Polar residues" evidence="2">
    <location>
        <begin position="44"/>
        <end position="63"/>
    </location>
</feature>
<gene>
    <name evidence="5" type="ORF">IV203_012202</name>
</gene>
<feature type="region of interest" description="Disordered" evidence="2">
    <location>
        <begin position="1"/>
        <end position="87"/>
    </location>
</feature>
<accession>A0A9K3KUS6</accession>
<feature type="transmembrane region" description="Helical" evidence="3">
    <location>
        <begin position="621"/>
        <end position="647"/>
    </location>
</feature>